<sequence length="102" mass="12304">MPYTTQEYRRRKNLKIKKSKKIFIQEKNISSKKENGMKYLEISTKSEEKDLLEREFFDFEIFFSSLKNDLDFILGLLNNSSIFSQSMGPFFDHIKNEYKIKE</sequence>
<accession>A0A3M7RRP5</accession>
<organism evidence="1 2">
    <name type="scientific">Brachionus plicatilis</name>
    <name type="common">Marine rotifer</name>
    <name type="synonym">Brachionus muelleri</name>
    <dbReference type="NCBI Taxonomy" id="10195"/>
    <lineage>
        <taxon>Eukaryota</taxon>
        <taxon>Metazoa</taxon>
        <taxon>Spiralia</taxon>
        <taxon>Gnathifera</taxon>
        <taxon>Rotifera</taxon>
        <taxon>Eurotatoria</taxon>
        <taxon>Monogononta</taxon>
        <taxon>Pseudotrocha</taxon>
        <taxon>Ploima</taxon>
        <taxon>Brachionidae</taxon>
        <taxon>Brachionus</taxon>
    </lineage>
</organism>
<dbReference type="AlphaFoldDB" id="A0A3M7RRP5"/>
<gene>
    <name evidence="1" type="ORF">BpHYR1_053558</name>
</gene>
<protein>
    <submittedName>
        <fullName evidence="1">Uncharacterized protein</fullName>
    </submittedName>
</protein>
<dbReference type="Proteomes" id="UP000276133">
    <property type="component" value="Unassembled WGS sequence"/>
</dbReference>
<evidence type="ECO:0000313" key="1">
    <source>
        <dbReference type="EMBL" id="RNA26007.1"/>
    </source>
</evidence>
<name>A0A3M7RRP5_BRAPC</name>
<keyword evidence="2" id="KW-1185">Reference proteome</keyword>
<reference evidence="1 2" key="1">
    <citation type="journal article" date="2018" name="Sci. Rep.">
        <title>Genomic signatures of local adaptation to the degree of environmental predictability in rotifers.</title>
        <authorList>
            <person name="Franch-Gras L."/>
            <person name="Hahn C."/>
            <person name="Garcia-Roger E.M."/>
            <person name="Carmona M.J."/>
            <person name="Serra M."/>
            <person name="Gomez A."/>
        </authorList>
    </citation>
    <scope>NUCLEOTIDE SEQUENCE [LARGE SCALE GENOMIC DNA]</scope>
    <source>
        <strain evidence="1">HYR1</strain>
    </source>
</reference>
<proteinExistence type="predicted"/>
<comment type="caution">
    <text evidence="1">The sequence shown here is derived from an EMBL/GenBank/DDBJ whole genome shotgun (WGS) entry which is preliminary data.</text>
</comment>
<evidence type="ECO:0000313" key="2">
    <source>
        <dbReference type="Proteomes" id="UP000276133"/>
    </source>
</evidence>
<dbReference type="EMBL" id="REGN01002812">
    <property type="protein sequence ID" value="RNA26007.1"/>
    <property type="molecule type" value="Genomic_DNA"/>
</dbReference>